<reference evidence="1" key="1">
    <citation type="journal article" date="2022" name="bioRxiv">
        <title>Sequencing and chromosome-scale assembly of the giantPleurodeles waltlgenome.</title>
        <authorList>
            <person name="Brown T."/>
            <person name="Elewa A."/>
            <person name="Iarovenko S."/>
            <person name="Subramanian E."/>
            <person name="Araus A.J."/>
            <person name="Petzold A."/>
            <person name="Susuki M."/>
            <person name="Suzuki K.-i.T."/>
            <person name="Hayashi T."/>
            <person name="Toyoda A."/>
            <person name="Oliveira C."/>
            <person name="Osipova E."/>
            <person name="Leigh N.D."/>
            <person name="Simon A."/>
            <person name="Yun M.H."/>
        </authorList>
    </citation>
    <scope>NUCLEOTIDE SEQUENCE</scope>
    <source>
        <strain evidence="1">20211129_DDA</strain>
        <tissue evidence="1">Liver</tissue>
    </source>
</reference>
<dbReference type="EMBL" id="JANPWB010000002">
    <property type="protein sequence ID" value="KAJ1208344.1"/>
    <property type="molecule type" value="Genomic_DNA"/>
</dbReference>
<evidence type="ECO:0000313" key="2">
    <source>
        <dbReference type="Proteomes" id="UP001066276"/>
    </source>
</evidence>
<gene>
    <name evidence="1" type="ORF">NDU88_003730</name>
</gene>
<sequence length="104" mass="10788">MELFVLAPDFLATSNAGGAGGTYITSALRCWVAQGQNAHCLKSGGQQGEEPAGALPAGLLVLLRGAVLGVQASGPSRIRISGAPVQLAIRATWGWPCPRFLCQW</sequence>
<organism evidence="1 2">
    <name type="scientific">Pleurodeles waltl</name>
    <name type="common">Iberian ribbed newt</name>
    <dbReference type="NCBI Taxonomy" id="8319"/>
    <lineage>
        <taxon>Eukaryota</taxon>
        <taxon>Metazoa</taxon>
        <taxon>Chordata</taxon>
        <taxon>Craniata</taxon>
        <taxon>Vertebrata</taxon>
        <taxon>Euteleostomi</taxon>
        <taxon>Amphibia</taxon>
        <taxon>Batrachia</taxon>
        <taxon>Caudata</taxon>
        <taxon>Salamandroidea</taxon>
        <taxon>Salamandridae</taxon>
        <taxon>Pleurodelinae</taxon>
        <taxon>Pleurodeles</taxon>
    </lineage>
</organism>
<keyword evidence="2" id="KW-1185">Reference proteome</keyword>
<proteinExistence type="predicted"/>
<comment type="caution">
    <text evidence="1">The sequence shown here is derived from an EMBL/GenBank/DDBJ whole genome shotgun (WGS) entry which is preliminary data.</text>
</comment>
<name>A0AAV7W8C0_PLEWA</name>
<accession>A0AAV7W8C0</accession>
<dbReference type="Proteomes" id="UP001066276">
    <property type="component" value="Chromosome 1_2"/>
</dbReference>
<evidence type="ECO:0000313" key="1">
    <source>
        <dbReference type="EMBL" id="KAJ1208344.1"/>
    </source>
</evidence>
<dbReference type="AlphaFoldDB" id="A0AAV7W8C0"/>
<protein>
    <submittedName>
        <fullName evidence="1">Uncharacterized protein</fullName>
    </submittedName>
</protein>